<organism evidence="5 6">
    <name type="scientific">Streptomyces canarius</name>
    <dbReference type="NCBI Taxonomy" id="285453"/>
    <lineage>
        <taxon>Bacteria</taxon>
        <taxon>Bacillati</taxon>
        <taxon>Actinomycetota</taxon>
        <taxon>Actinomycetes</taxon>
        <taxon>Kitasatosporales</taxon>
        <taxon>Streptomycetaceae</taxon>
        <taxon>Streptomyces</taxon>
    </lineage>
</organism>
<dbReference type="PANTHER" id="PTHR33495:SF2">
    <property type="entry name" value="ANTI-SIGMA FACTOR ANTAGONIST TM_1081-RELATED"/>
    <property type="match status" value="1"/>
</dbReference>
<dbReference type="Gene3D" id="3.30.750.24">
    <property type="entry name" value="STAS domain"/>
    <property type="match status" value="1"/>
</dbReference>
<dbReference type="InterPro" id="IPR002645">
    <property type="entry name" value="STAS_dom"/>
</dbReference>
<keyword evidence="6" id="KW-1185">Reference proteome</keyword>
<evidence type="ECO:0000259" key="4">
    <source>
        <dbReference type="PROSITE" id="PS50801"/>
    </source>
</evidence>
<reference evidence="6" key="1">
    <citation type="journal article" date="2019" name="Int. J. Syst. Evol. Microbiol.">
        <title>The Global Catalogue of Microorganisms (GCM) 10K type strain sequencing project: providing services to taxonomists for standard genome sequencing and annotation.</title>
        <authorList>
            <consortium name="The Broad Institute Genomics Platform"/>
            <consortium name="The Broad Institute Genome Sequencing Center for Infectious Disease"/>
            <person name="Wu L."/>
            <person name="Ma J."/>
        </authorList>
    </citation>
    <scope>NUCLEOTIDE SEQUENCE [LARGE SCALE GENOMIC DNA]</scope>
    <source>
        <strain evidence="6">JCM 4733</strain>
    </source>
</reference>
<dbReference type="PANTHER" id="PTHR33495">
    <property type="entry name" value="ANTI-SIGMA FACTOR ANTAGONIST TM_1081-RELATED-RELATED"/>
    <property type="match status" value="1"/>
</dbReference>
<gene>
    <name evidence="5" type="ORF">GCM10010345_71660</name>
</gene>
<evidence type="ECO:0000256" key="3">
    <source>
        <dbReference type="SAM" id="MobiDB-lite"/>
    </source>
</evidence>
<evidence type="ECO:0000313" key="6">
    <source>
        <dbReference type="Proteomes" id="UP000653644"/>
    </source>
</evidence>
<feature type="region of interest" description="Disordered" evidence="3">
    <location>
        <begin position="1"/>
        <end position="75"/>
    </location>
</feature>
<dbReference type="CDD" id="cd07043">
    <property type="entry name" value="STAS_anti-anti-sigma_factors"/>
    <property type="match status" value="1"/>
</dbReference>
<evidence type="ECO:0000256" key="2">
    <source>
        <dbReference type="RuleBase" id="RU003749"/>
    </source>
</evidence>
<protein>
    <recommendedName>
        <fullName evidence="2">Anti-sigma factor antagonist</fullName>
    </recommendedName>
</protein>
<evidence type="ECO:0000256" key="1">
    <source>
        <dbReference type="ARBA" id="ARBA00009013"/>
    </source>
</evidence>
<comment type="similarity">
    <text evidence="1 2">Belongs to the anti-sigma-factor antagonist family.</text>
</comment>
<sequence>MAGLGSGAVRPPDTRQAARNRYIGRRHGQMPPILDKSPPIVPEQGTSPATPDSSPKAAMPPHHGARPRPLPSEQTAATEDISVVTLHGAIDHHTVDDLSNTLLFPRGAATARTVINLSAVTFIDSSGINAFITAHHAAQRAGGWLRLAGPIEPVLRVIQIVGLDEVMGCYPSTRRALVA</sequence>
<comment type="caution">
    <text evidence="5">The sequence shown here is derived from an EMBL/GenBank/DDBJ whole genome shotgun (WGS) entry which is preliminary data.</text>
</comment>
<dbReference type="InterPro" id="IPR003658">
    <property type="entry name" value="Anti-sigma_ant"/>
</dbReference>
<dbReference type="InterPro" id="IPR036513">
    <property type="entry name" value="STAS_dom_sf"/>
</dbReference>
<feature type="compositionally biased region" description="Polar residues" evidence="3">
    <location>
        <begin position="44"/>
        <end position="53"/>
    </location>
</feature>
<dbReference type="SUPFAM" id="SSF52091">
    <property type="entry name" value="SpoIIaa-like"/>
    <property type="match status" value="1"/>
</dbReference>
<proteinExistence type="inferred from homology"/>
<dbReference type="Proteomes" id="UP000653644">
    <property type="component" value="Unassembled WGS sequence"/>
</dbReference>
<dbReference type="EMBL" id="BMVN01000037">
    <property type="protein sequence ID" value="GHA56814.1"/>
    <property type="molecule type" value="Genomic_DNA"/>
</dbReference>
<name>A0ABQ3D4X2_9ACTN</name>
<evidence type="ECO:0000313" key="5">
    <source>
        <dbReference type="EMBL" id="GHA56814.1"/>
    </source>
</evidence>
<dbReference type="Pfam" id="PF01740">
    <property type="entry name" value="STAS"/>
    <property type="match status" value="1"/>
</dbReference>
<dbReference type="NCBIfam" id="TIGR00377">
    <property type="entry name" value="ant_ant_sig"/>
    <property type="match status" value="1"/>
</dbReference>
<feature type="domain" description="STAS" evidence="4">
    <location>
        <begin position="71"/>
        <end position="179"/>
    </location>
</feature>
<accession>A0ABQ3D4X2</accession>
<dbReference type="PROSITE" id="PS50801">
    <property type="entry name" value="STAS"/>
    <property type="match status" value="1"/>
</dbReference>